<feature type="domain" description="Flagellar motor switch protein FliG C-terminal" evidence="2">
    <location>
        <begin position="36"/>
        <end position="135"/>
    </location>
</feature>
<evidence type="ECO:0000313" key="4">
    <source>
        <dbReference type="Proteomes" id="UP000075799"/>
    </source>
</evidence>
<proteinExistence type="predicted"/>
<protein>
    <recommendedName>
        <fullName evidence="2">Flagellar motor switch protein FliG C-terminal domain-containing protein</fullName>
    </recommendedName>
</protein>
<accession>A0A162FV54</accession>
<name>A0A162FV54_BDEBC</name>
<dbReference type="InterPro" id="IPR023087">
    <property type="entry name" value="Flg_Motor_Flig_C"/>
</dbReference>
<feature type="coiled-coil region" evidence="1">
    <location>
        <begin position="191"/>
        <end position="225"/>
    </location>
</feature>
<organism evidence="3 4">
    <name type="scientific">Bdellovibrio bacteriovorus</name>
    <dbReference type="NCBI Taxonomy" id="959"/>
    <lineage>
        <taxon>Bacteria</taxon>
        <taxon>Pseudomonadati</taxon>
        <taxon>Bdellovibrionota</taxon>
        <taxon>Bdellovibrionia</taxon>
        <taxon>Bdellovibrionales</taxon>
        <taxon>Pseudobdellovibrionaceae</taxon>
        <taxon>Bdellovibrio</taxon>
    </lineage>
</organism>
<dbReference type="InterPro" id="IPR011002">
    <property type="entry name" value="FliG_a-hlx"/>
</dbReference>
<evidence type="ECO:0000259" key="2">
    <source>
        <dbReference type="Pfam" id="PF01706"/>
    </source>
</evidence>
<dbReference type="AlphaFoldDB" id="A0A162FV54"/>
<sequence>MGMLDRYKKKGGFYQLLQLLETSPATKREQFLTLIAGESPAWEEALRKRILTITRVYSWDGQYLVEIFSRVQPLTLANAMHGNPPEQVEQLLGCLPPISKRKITDLMAESNPTPAEKSTCISKMLSDVRGFVSQGIIRLEKVDPELHIPENIEEMLSVNAFAVPTYEVDVAKKDAKPNIVGESSEPASQEVEFLKRKMNQLASEVNALKHENSVLKDKLAQIKKIA</sequence>
<reference evidence="3 4" key="1">
    <citation type="submission" date="2016-03" db="EMBL/GenBank/DDBJ databases">
        <authorList>
            <person name="Ploux O."/>
        </authorList>
    </citation>
    <scope>NUCLEOTIDE SEQUENCE [LARGE SCALE GENOMIC DNA]</scope>
    <source>
        <strain evidence="3 4">EC13</strain>
    </source>
</reference>
<dbReference type="Pfam" id="PF01706">
    <property type="entry name" value="FliG_C"/>
    <property type="match status" value="1"/>
</dbReference>
<gene>
    <name evidence="3" type="ORF">AZI87_14565</name>
</gene>
<dbReference type="Gene3D" id="1.10.220.30">
    <property type="match status" value="1"/>
</dbReference>
<dbReference type="Proteomes" id="UP000075799">
    <property type="component" value="Unassembled WGS sequence"/>
</dbReference>
<dbReference type="EMBL" id="LUKD01000008">
    <property type="protein sequence ID" value="KYG62525.1"/>
    <property type="molecule type" value="Genomic_DNA"/>
</dbReference>
<comment type="caution">
    <text evidence="3">The sequence shown here is derived from an EMBL/GenBank/DDBJ whole genome shotgun (WGS) entry which is preliminary data.</text>
</comment>
<evidence type="ECO:0000256" key="1">
    <source>
        <dbReference type="SAM" id="Coils"/>
    </source>
</evidence>
<keyword evidence="1" id="KW-0175">Coiled coil</keyword>
<evidence type="ECO:0000313" key="3">
    <source>
        <dbReference type="EMBL" id="KYG62525.1"/>
    </source>
</evidence>
<dbReference type="OrthoDB" id="5291110at2"/>
<dbReference type="SUPFAM" id="SSF48029">
    <property type="entry name" value="FliG"/>
    <property type="match status" value="1"/>
</dbReference>